<dbReference type="AlphaFoldDB" id="A0A0H2RR12"/>
<dbReference type="EMBL" id="KQ086150">
    <property type="protein sequence ID" value="KLO07276.1"/>
    <property type="molecule type" value="Genomic_DNA"/>
</dbReference>
<organism evidence="2 3">
    <name type="scientific">Schizopora paradoxa</name>
    <dbReference type="NCBI Taxonomy" id="27342"/>
    <lineage>
        <taxon>Eukaryota</taxon>
        <taxon>Fungi</taxon>
        <taxon>Dikarya</taxon>
        <taxon>Basidiomycota</taxon>
        <taxon>Agaricomycotina</taxon>
        <taxon>Agaricomycetes</taxon>
        <taxon>Hymenochaetales</taxon>
        <taxon>Schizoporaceae</taxon>
        <taxon>Schizopora</taxon>
    </lineage>
</organism>
<sequence length="100" mass="10907">MALIDTRKLTHLSLCFFGANPPGADGSAFENLVGTIFPLWLPGFSVPPTYAMLAKFSMKMGCFRGSPHLFQRIFTSMPNVQDISLDLPYDSDICLSTAAS</sequence>
<name>A0A0H2RR12_9AGAM</name>
<evidence type="ECO:0000313" key="2">
    <source>
        <dbReference type="EMBL" id="KLO07276.1"/>
    </source>
</evidence>
<keyword evidence="3" id="KW-1185">Reference proteome</keyword>
<evidence type="ECO:0000256" key="1">
    <source>
        <dbReference type="SAM" id="Phobius"/>
    </source>
</evidence>
<reference evidence="2 3" key="1">
    <citation type="submission" date="2015-04" db="EMBL/GenBank/DDBJ databases">
        <title>Complete genome sequence of Schizopora paradoxa KUC8140, a cosmopolitan wood degrader in East Asia.</title>
        <authorList>
            <consortium name="DOE Joint Genome Institute"/>
            <person name="Min B."/>
            <person name="Park H."/>
            <person name="Jang Y."/>
            <person name="Kim J.-J."/>
            <person name="Kim K.H."/>
            <person name="Pangilinan J."/>
            <person name="Lipzen A."/>
            <person name="Riley R."/>
            <person name="Grigoriev I.V."/>
            <person name="Spatafora J.W."/>
            <person name="Choi I.-G."/>
        </authorList>
    </citation>
    <scope>NUCLEOTIDE SEQUENCE [LARGE SCALE GENOMIC DNA]</scope>
    <source>
        <strain evidence="2 3">KUC8140</strain>
    </source>
</reference>
<protein>
    <submittedName>
        <fullName evidence="2">Uncharacterized protein</fullName>
    </submittedName>
</protein>
<proteinExistence type="predicted"/>
<dbReference type="InParanoid" id="A0A0H2RR12"/>
<keyword evidence="1" id="KW-0812">Transmembrane</keyword>
<keyword evidence="1" id="KW-0472">Membrane</keyword>
<accession>A0A0H2RR12</accession>
<dbReference type="Proteomes" id="UP000053477">
    <property type="component" value="Unassembled WGS sequence"/>
</dbReference>
<gene>
    <name evidence="2" type="ORF">SCHPADRAFT_909661</name>
</gene>
<keyword evidence="1" id="KW-1133">Transmembrane helix</keyword>
<feature type="transmembrane region" description="Helical" evidence="1">
    <location>
        <begin position="36"/>
        <end position="54"/>
    </location>
</feature>
<evidence type="ECO:0000313" key="3">
    <source>
        <dbReference type="Proteomes" id="UP000053477"/>
    </source>
</evidence>